<dbReference type="VEuPathDB" id="FungiDB:BD410DRAFT_731529"/>
<evidence type="ECO:0000313" key="1">
    <source>
        <dbReference type="EMBL" id="TDL16325.1"/>
    </source>
</evidence>
<dbReference type="Proteomes" id="UP000294933">
    <property type="component" value="Unassembled WGS sequence"/>
</dbReference>
<protein>
    <recommendedName>
        <fullName evidence="3">Prolyl 4-hydroxylase alpha subunit Fe(2+) 2OG dioxygenase domain-containing protein</fullName>
    </recommendedName>
</protein>
<organism evidence="1 2">
    <name type="scientific">Rickenella mellea</name>
    <dbReference type="NCBI Taxonomy" id="50990"/>
    <lineage>
        <taxon>Eukaryota</taxon>
        <taxon>Fungi</taxon>
        <taxon>Dikarya</taxon>
        <taxon>Basidiomycota</taxon>
        <taxon>Agaricomycotina</taxon>
        <taxon>Agaricomycetes</taxon>
        <taxon>Hymenochaetales</taxon>
        <taxon>Rickenellaceae</taxon>
        <taxon>Rickenella</taxon>
    </lineage>
</organism>
<name>A0A4Y7PM78_9AGAM</name>
<dbReference type="OrthoDB" id="3249298at2759"/>
<sequence length="156" mass="17758">MDRLLATFRTIIVPKITRLYSHYAPELWEKQEAAYAYVKNAMGKQLELRPALDFGGAFFCVAVKEGVSEKVHIDWNDGLFAFSWVIPVGDWEGGHFCAPQLNVNIPIRPGMIFCVMTRTLAHCATQVTKGRRLVFTCFTDKYILKHCDLRNVVFVG</sequence>
<dbReference type="Gene3D" id="3.60.130.30">
    <property type="match status" value="1"/>
</dbReference>
<dbReference type="AlphaFoldDB" id="A0A4Y7PM78"/>
<keyword evidence="2" id="KW-1185">Reference proteome</keyword>
<accession>A0A4Y7PM78</accession>
<reference evidence="1 2" key="1">
    <citation type="submission" date="2018-06" db="EMBL/GenBank/DDBJ databases">
        <title>A transcriptomic atlas of mushroom development highlights an independent origin of complex multicellularity.</title>
        <authorList>
            <consortium name="DOE Joint Genome Institute"/>
            <person name="Krizsan K."/>
            <person name="Almasi E."/>
            <person name="Merenyi Z."/>
            <person name="Sahu N."/>
            <person name="Viragh M."/>
            <person name="Koszo T."/>
            <person name="Mondo S."/>
            <person name="Kiss B."/>
            <person name="Balint B."/>
            <person name="Kues U."/>
            <person name="Barry K."/>
            <person name="Hegedus J.C."/>
            <person name="Henrissat B."/>
            <person name="Johnson J."/>
            <person name="Lipzen A."/>
            <person name="Ohm R."/>
            <person name="Nagy I."/>
            <person name="Pangilinan J."/>
            <person name="Yan J."/>
            <person name="Xiong Y."/>
            <person name="Grigoriev I.V."/>
            <person name="Hibbett D.S."/>
            <person name="Nagy L.G."/>
        </authorList>
    </citation>
    <scope>NUCLEOTIDE SEQUENCE [LARGE SCALE GENOMIC DNA]</scope>
    <source>
        <strain evidence="1 2">SZMC22713</strain>
    </source>
</reference>
<evidence type="ECO:0000313" key="2">
    <source>
        <dbReference type="Proteomes" id="UP000294933"/>
    </source>
</evidence>
<dbReference type="EMBL" id="ML170246">
    <property type="protein sequence ID" value="TDL16325.1"/>
    <property type="molecule type" value="Genomic_DNA"/>
</dbReference>
<gene>
    <name evidence="1" type="ORF">BD410DRAFT_731529</name>
</gene>
<evidence type="ECO:0008006" key="3">
    <source>
        <dbReference type="Google" id="ProtNLM"/>
    </source>
</evidence>
<proteinExistence type="predicted"/>